<dbReference type="AlphaFoldDB" id="A0AAD8S544"/>
<protein>
    <recommendedName>
        <fullName evidence="3">LOB domain-containing protein</fullName>
    </recommendedName>
</protein>
<comment type="similarity">
    <text evidence="1">Belongs to the LOB domain-containing protein family.</text>
</comment>
<evidence type="ECO:0000256" key="1">
    <source>
        <dbReference type="ARBA" id="ARBA00005474"/>
    </source>
</evidence>
<dbReference type="PANTHER" id="PTHR31301">
    <property type="entry name" value="LOB DOMAIN-CONTAINING PROTEIN 4-RELATED"/>
    <property type="match status" value="1"/>
</dbReference>
<dbReference type="PROSITE" id="PS50891">
    <property type="entry name" value="LOB"/>
    <property type="match status" value="1"/>
</dbReference>
<evidence type="ECO:0000259" key="3">
    <source>
        <dbReference type="PROSITE" id="PS50891"/>
    </source>
</evidence>
<proteinExistence type="inferred from homology"/>
<evidence type="ECO:0000256" key="2">
    <source>
        <dbReference type="SAM" id="MobiDB-lite"/>
    </source>
</evidence>
<dbReference type="InterPro" id="IPR004883">
    <property type="entry name" value="LOB"/>
</dbReference>
<feature type="region of interest" description="Disordered" evidence="2">
    <location>
        <begin position="361"/>
        <end position="381"/>
    </location>
</feature>
<sequence length="402" mass="43468">MLESKRIRLSRTKTEYTRCSFSGVYDEDGDAILEGHIVPKRDTFRNLGPLLQRNGDIDKDVCHGIKEGWMKWRQASGILCDKKVAQKLKVGVMGSKARRQEIQCRQAGAPSYRISSRRQCTISVVPQTPSLNCRVTFSPHPPRSPQKAFRPPAPVLHYVRARARGRPVHFFHHPLLNFLAAHAAESMTDVVAAVADGRAAASMTDVVVAAVTDAGGKAAASMTDVVVAAAEGRAAGSGRKGRSPSSTPPCAACKLLRRRCTPTCVFAPYFPGGEPHRFASVHKVFGTSSARKIIQEVPVEHRGEAASSLVQEANARISDPIYGSVGAITSLQRQVESLQTQLALAQAETFRLRMAEACAAAGRSSSGGGSPSSMSDGKRTPDLHVSVDEACMMELEYAKLWY</sequence>
<accession>A0AAD8S544</accession>
<keyword evidence="5" id="KW-1185">Reference proteome</keyword>
<gene>
    <name evidence="4" type="ORF">QYE76_063234</name>
</gene>
<organism evidence="4 5">
    <name type="scientific">Lolium multiflorum</name>
    <name type="common">Italian ryegrass</name>
    <name type="synonym">Lolium perenne subsp. multiflorum</name>
    <dbReference type="NCBI Taxonomy" id="4521"/>
    <lineage>
        <taxon>Eukaryota</taxon>
        <taxon>Viridiplantae</taxon>
        <taxon>Streptophyta</taxon>
        <taxon>Embryophyta</taxon>
        <taxon>Tracheophyta</taxon>
        <taxon>Spermatophyta</taxon>
        <taxon>Magnoliopsida</taxon>
        <taxon>Liliopsida</taxon>
        <taxon>Poales</taxon>
        <taxon>Poaceae</taxon>
        <taxon>BOP clade</taxon>
        <taxon>Pooideae</taxon>
        <taxon>Poodae</taxon>
        <taxon>Poeae</taxon>
        <taxon>Poeae Chloroplast Group 2 (Poeae type)</taxon>
        <taxon>Loliodinae</taxon>
        <taxon>Loliinae</taxon>
        <taxon>Lolium</taxon>
    </lineage>
</organism>
<evidence type="ECO:0000313" key="4">
    <source>
        <dbReference type="EMBL" id="KAK1645429.1"/>
    </source>
</evidence>
<reference evidence="4" key="1">
    <citation type="submission" date="2023-07" db="EMBL/GenBank/DDBJ databases">
        <title>A chromosome-level genome assembly of Lolium multiflorum.</title>
        <authorList>
            <person name="Chen Y."/>
            <person name="Copetti D."/>
            <person name="Kolliker R."/>
            <person name="Studer B."/>
        </authorList>
    </citation>
    <scope>NUCLEOTIDE SEQUENCE</scope>
    <source>
        <strain evidence="4">02402/16</strain>
        <tissue evidence="4">Leaf</tissue>
    </source>
</reference>
<feature type="domain" description="LOB" evidence="3">
    <location>
        <begin position="248"/>
        <end position="349"/>
    </location>
</feature>
<dbReference type="Pfam" id="PF03195">
    <property type="entry name" value="LOB"/>
    <property type="match status" value="1"/>
</dbReference>
<name>A0AAD8S544_LOLMU</name>
<dbReference type="PANTHER" id="PTHR31301:SF58">
    <property type="entry name" value="LOB DOMAIN-CONTAINING PROTEIN 3"/>
    <property type="match status" value="1"/>
</dbReference>
<dbReference type="Proteomes" id="UP001231189">
    <property type="component" value="Unassembled WGS sequence"/>
</dbReference>
<evidence type="ECO:0000313" key="5">
    <source>
        <dbReference type="Proteomes" id="UP001231189"/>
    </source>
</evidence>
<dbReference type="EMBL" id="JAUUTY010000004">
    <property type="protein sequence ID" value="KAK1645429.1"/>
    <property type="molecule type" value="Genomic_DNA"/>
</dbReference>
<comment type="caution">
    <text evidence="4">The sequence shown here is derived from an EMBL/GenBank/DDBJ whole genome shotgun (WGS) entry which is preliminary data.</text>
</comment>